<dbReference type="AlphaFoldDB" id="A0A0L6W1Y0"/>
<evidence type="ECO:0000313" key="2">
    <source>
        <dbReference type="Proteomes" id="UP000037175"/>
    </source>
</evidence>
<evidence type="ECO:0000313" key="1">
    <source>
        <dbReference type="EMBL" id="KNZ69403.1"/>
    </source>
</evidence>
<organism evidence="1 2">
    <name type="scientific">Thermincola ferriacetica</name>
    <dbReference type="NCBI Taxonomy" id="281456"/>
    <lineage>
        <taxon>Bacteria</taxon>
        <taxon>Bacillati</taxon>
        <taxon>Bacillota</taxon>
        <taxon>Clostridia</taxon>
        <taxon>Eubacteriales</taxon>
        <taxon>Thermincolaceae</taxon>
        <taxon>Thermincola</taxon>
    </lineage>
</organism>
<sequence length="52" mass="6175">MTHRFAVFAIRGREEILCGNCTYASREEAEHKLGLFKLLFEVRGYRLEIRPF</sequence>
<dbReference type="Proteomes" id="UP000037175">
    <property type="component" value="Unassembled WGS sequence"/>
</dbReference>
<keyword evidence="2" id="KW-1185">Reference proteome</keyword>
<proteinExistence type="predicted"/>
<name>A0A0L6W1Y0_9FIRM</name>
<gene>
    <name evidence="1" type="ORF">Tfer_2042</name>
</gene>
<comment type="caution">
    <text evidence="1">The sequence shown here is derived from an EMBL/GenBank/DDBJ whole genome shotgun (WGS) entry which is preliminary data.</text>
</comment>
<reference evidence="2" key="1">
    <citation type="submission" date="2015-07" db="EMBL/GenBank/DDBJ databases">
        <title>Complete Genome of Thermincola ferriacetica strain Z-0001T.</title>
        <authorList>
            <person name="Lusk B."/>
            <person name="Badalamenti J.P."/>
            <person name="Parameswaran P."/>
            <person name="Bond D.R."/>
            <person name="Torres C.I."/>
        </authorList>
    </citation>
    <scope>NUCLEOTIDE SEQUENCE [LARGE SCALE GENOMIC DNA]</scope>
    <source>
        <strain evidence="2">Z-0001</strain>
    </source>
</reference>
<accession>A0A0L6W1Y0</accession>
<dbReference type="EMBL" id="LGTE01000013">
    <property type="protein sequence ID" value="KNZ69403.1"/>
    <property type="molecule type" value="Genomic_DNA"/>
</dbReference>
<protein>
    <submittedName>
        <fullName evidence="1">Uncharacterized protein</fullName>
    </submittedName>
</protein>